<comment type="similarity">
    <text evidence="2 9">Belongs to the RecN family.</text>
</comment>
<dbReference type="PIRSF" id="PIRSF003128">
    <property type="entry name" value="RecN"/>
    <property type="match status" value="1"/>
</dbReference>
<dbReference type="GO" id="GO:0006281">
    <property type="term" value="P:DNA repair"/>
    <property type="evidence" value="ECO:0007669"/>
    <property type="project" value="UniProtKB-KW"/>
</dbReference>
<feature type="coiled-coil region" evidence="10">
    <location>
        <begin position="148"/>
        <end position="226"/>
    </location>
</feature>
<keyword evidence="6" id="KW-0067">ATP-binding</keyword>
<dbReference type="SUPFAM" id="SSF52540">
    <property type="entry name" value="P-loop containing nucleoside triphosphate hydrolases"/>
    <property type="match status" value="1"/>
</dbReference>
<evidence type="ECO:0000256" key="3">
    <source>
        <dbReference type="ARBA" id="ARBA00021315"/>
    </source>
</evidence>
<dbReference type="EMBL" id="AQRA01000009">
    <property type="protein sequence ID" value="EZH72065.1"/>
    <property type="molecule type" value="Genomic_DNA"/>
</dbReference>
<keyword evidence="5 9" id="KW-0227">DNA damage</keyword>
<dbReference type="CDD" id="cd03241">
    <property type="entry name" value="ABC_RecN"/>
    <property type="match status" value="1"/>
</dbReference>
<dbReference type="GO" id="GO:0043590">
    <property type="term" value="C:bacterial nucleoid"/>
    <property type="evidence" value="ECO:0007669"/>
    <property type="project" value="TreeGrafter"/>
</dbReference>
<accession>A0A023BPT3</accession>
<evidence type="ECO:0000256" key="6">
    <source>
        <dbReference type="ARBA" id="ARBA00022840"/>
    </source>
</evidence>
<dbReference type="GO" id="GO:0006310">
    <property type="term" value="P:DNA recombination"/>
    <property type="evidence" value="ECO:0007669"/>
    <property type="project" value="InterPro"/>
</dbReference>
<dbReference type="Proteomes" id="UP000023541">
    <property type="component" value="Unassembled WGS sequence"/>
</dbReference>
<organism evidence="12 13">
    <name type="scientific">Aquimarina atlantica</name>
    <dbReference type="NCBI Taxonomy" id="1317122"/>
    <lineage>
        <taxon>Bacteria</taxon>
        <taxon>Pseudomonadati</taxon>
        <taxon>Bacteroidota</taxon>
        <taxon>Flavobacteriia</taxon>
        <taxon>Flavobacteriales</taxon>
        <taxon>Flavobacteriaceae</taxon>
        <taxon>Aquimarina</taxon>
    </lineage>
</organism>
<proteinExistence type="inferred from homology"/>
<dbReference type="InterPro" id="IPR004604">
    <property type="entry name" value="DNA_recomb/repair_RecN"/>
</dbReference>
<gene>
    <name evidence="12" type="ORF">ATO12_24310</name>
</gene>
<dbReference type="Pfam" id="PF02463">
    <property type="entry name" value="SMC_N"/>
    <property type="match status" value="1"/>
</dbReference>
<reference evidence="12 13" key="1">
    <citation type="submission" date="2014-04" db="EMBL/GenBank/DDBJ databases">
        <title>Aquimarina sp. 22II-S11-z7 Genome Sequencing.</title>
        <authorList>
            <person name="Lai Q."/>
        </authorList>
    </citation>
    <scope>NUCLEOTIDE SEQUENCE [LARGE SCALE GENOMIC DNA]</scope>
    <source>
        <strain evidence="12 13">22II-S11-z7</strain>
    </source>
</reference>
<dbReference type="OrthoDB" id="9806954at2"/>
<dbReference type="GO" id="GO:0009432">
    <property type="term" value="P:SOS response"/>
    <property type="evidence" value="ECO:0007669"/>
    <property type="project" value="TreeGrafter"/>
</dbReference>
<name>A0A023BPT3_9FLAO</name>
<comment type="caution">
    <text evidence="12">The sequence shown here is derived from an EMBL/GenBank/DDBJ whole genome shotgun (WGS) entry which is preliminary data.</text>
</comment>
<evidence type="ECO:0000313" key="13">
    <source>
        <dbReference type="Proteomes" id="UP000023541"/>
    </source>
</evidence>
<evidence type="ECO:0000256" key="10">
    <source>
        <dbReference type="SAM" id="Coils"/>
    </source>
</evidence>
<evidence type="ECO:0000313" key="12">
    <source>
        <dbReference type="EMBL" id="EZH72065.1"/>
    </source>
</evidence>
<keyword evidence="10" id="KW-0175">Coiled coil</keyword>
<keyword evidence="4" id="KW-0547">Nucleotide-binding</keyword>
<keyword evidence="7 9" id="KW-0234">DNA repair</keyword>
<dbReference type="RefSeq" id="WP_034245437.1">
    <property type="nucleotide sequence ID" value="NZ_AQRA01000009.1"/>
</dbReference>
<evidence type="ECO:0000259" key="11">
    <source>
        <dbReference type="Pfam" id="PF02463"/>
    </source>
</evidence>
<evidence type="ECO:0000256" key="5">
    <source>
        <dbReference type="ARBA" id="ARBA00022763"/>
    </source>
</evidence>
<keyword evidence="13" id="KW-1185">Reference proteome</keyword>
<dbReference type="AlphaFoldDB" id="A0A023BPT3"/>
<protein>
    <recommendedName>
        <fullName evidence="3 9">DNA repair protein RecN</fullName>
    </recommendedName>
    <alternativeName>
        <fullName evidence="8 9">Recombination protein N</fullName>
    </alternativeName>
</protein>
<evidence type="ECO:0000256" key="8">
    <source>
        <dbReference type="ARBA" id="ARBA00033408"/>
    </source>
</evidence>
<evidence type="ECO:0000256" key="1">
    <source>
        <dbReference type="ARBA" id="ARBA00003618"/>
    </source>
</evidence>
<dbReference type="NCBIfam" id="TIGR00634">
    <property type="entry name" value="recN"/>
    <property type="match status" value="1"/>
</dbReference>
<dbReference type="STRING" id="1317122.ATO12_24310"/>
<evidence type="ECO:0000256" key="7">
    <source>
        <dbReference type="ARBA" id="ARBA00023204"/>
    </source>
</evidence>
<comment type="function">
    <text evidence="1 9">May be involved in recombinational repair of damaged DNA.</text>
</comment>
<dbReference type="GO" id="GO:0005524">
    <property type="term" value="F:ATP binding"/>
    <property type="evidence" value="ECO:0007669"/>
    <property type="project" value="UniProtKB-KW"/>
</dbReference>
<evidence type="ECO:0000256" key="9">
    <source>
        <dbReference type="PIRNR" id="PIRNR003128"/>
    </source>
</evidence>
<sequence length="554" mass="61955">MLRGLSIKNFALIEELQVAFDSGLITITGETGAGKSLLLGALGLLLGKRADLSSVKDNTQKCVIEGVFDVKKYGLTSFFEEEALDYEDQTIIRREILPSGKSRAFINDTPVTLQSLVSLGTRLIDIHSQHQTLEVTTNDFQFEVLDALADADREIKSYKRGLELLKQKQKEVDALITDQENFTKEYDYNAFLLNELEEAKLKPGELQELEAQYDQLNNIEEIQERLSGSVAIMSSEEIGVSDQLNTIKNNLSKIESYSGPLQELSQRIQSVYIELDDISSSLHDELEKLEADPEKLEQISQRLQLLHNLQVKHAVSDIEELIVIADTLRQKVSKTESLSEDIEKLKNEIITIQSQLDEVAEKIHKKRNKALPLLIKELEDILKALGMPNATFQASLELQEKYLSNGKEVLTFLFSANKGGAFGQLKKVASGGELSRIMIAIKSILSRYTQLPTIIFDEIDTGVSGEVAHKMADLMMNMSKNLQVFSITHLPQIAANGQNHYKVYKEDIQNTTITQLKLLSDEERIKEIAEMIGGKDISDSALTHAKSLLNSASN</sequence>
<dbReference type="InterPro" id="IPR003395">
    <property type="entry name" value="RecF/RecN/SMC_N"/>
</dbReference>
<dbReference type="Gene3D" id="3.40.50.300">
    <property type="entry name" value="P-loop containing nucleotide triphosphate hydrolases"/>
    <property type="match status" value="2"/>
</dbReference>
<dbReference type="eggNOG" id="COG0497">
    <property type="taxonomic scope" value="Bacteria"/>
</dbReference>
<feature type="coiled-coil region" evidence="10">
    <location>
        <begin position="328"/>
        <end position="362"/>
    </location>
</feature>
<evidence type="ECO:0000256" key="4">
    <source>
        <dbReference type="ARBA" id="ARBA00022741"/>
    </source>
</evidence>
<dbReference type="PANTHER" id="PTHR11059:SF0">
    <property type="entry name" value="DNA REPAIR PROTEIN RECN"/>
    <property type="match status" value="1"/>
</dbReference>
<evidence type="ECO:0000256" key="2">
    <source>
        <dbReference type="ARBA" id="ARBA00009441"/>
    </source>
</evidence>
<dbReference type="PANTHER" id="PTHR11059">
    <property type="entry name" value="DNA REPAIR PROTEIN RECN"/>
    <property type="match status" value="1"/>
</dbReference>
<dbReference type="InterPro" id="IPR027417">
    <property type="entry name" value="P-loop_NTPase"/>
</dbReference>
<feature type="domain" description="RecF/RecN/SMC N-terminal" evidence="11">
    <location>
        <begin position="2"/>
        <end position="507"/>
    </location>
</feature>